<dbReference type="Proteomes" id="UP000054937">
    <property type="component" value="Unassembled WGS sequence"/>
</dbReference>
<dbReference type="InterPro" id="IPR000569">
    <property type="entry name" value="HECT_dom"/>
</dbReference>
<feature type="domain" description="HECT" evidence="7">
    <location>
        <begin position="1168"/>
        <end position="1559"/>
    </location>
</feature>
<dbReference type="EMBL" id="LDAU01000114">
    <property type="protein sequence ID" value="KRX04590.1"/>
    <property type="molecule type" value="Genomic_DNA"/>
</dbReference>
<reference evidence="8 9" key="1">
    <citation type="journal article" date="2015" name="Sci. Rep.">
        <title>Genome of the facultative scuticociliatosis pathogen Pseudocohnilembus persalinus provides insight into its virulence through horizontal gene transfer.</title>
        <authorList>
            <person name="Xiong J."/>
            <person name="Wang G."/>
            <person name="Cheng J."/>
            <person name="Tian M."/>
            <person name="Pan X."/>
            <person name="Warren A."/>
            <person name="Jiang C."/>
            <person name="Yuan D."/>
            <person name="Miao W."/>
        </authorList>
    </citation>
    <scope>NUCLEOTIDE SEQUENCE [LARGE SCALE GENOMIC DNA]</scope>
    <source>
        <strain evidence="8">36N120E</strain>
    </source>
</reference>
<dbReference type="Gene3D" id="3.30.2160.10">
    <property type="entry name" value="Hect, E3 ligase catalytic domain"/>
    <property type="match status" value="1"/>
</dbReference>
<feature type="compositionally biased region" description="Low complexity" evidence="6">
    <location>
        <begin position="830"/>
        <end position="842"/>
    </location>
</feature>
<name>A0A0V0QQK5_PSEPJ</name>
<dbReference type="InterPro" id="IPR035983">
    <property type="entry name" value="Hect_E3_ubiquitin_ligase"/>
</dbReference>
<dbReference type="PANTHER" id="PTHR45700">
    <property type="entry name" value="UBIQUITIN-PROTEIN LIGASE E3C"/>
    <property type="match status" value="1"/>
</dbReference>
<evidence type="ECO:0000256" key="4">
    <source>
        <dbReference type="ARBA" id="ARBA00022786"/>
    </source>
</evidence>
<evidence type="ECO:0000259" key="7">
    <source>
        <dbReference type="PROSITE" id="PS50237"/>
    </source>
</evidence>
<evidence type="ECO:0000256" key="3">
    <source>
        <dbReference type="ARBA" id="ARBA00022679"/>
    </source>
</evidence>
<dbReference type="EC" id="2.3.2.26" evidence="2"/>
<dbReference type="PROSITE" id="PS50237">
    <property type="entry name" value="HECT"/>
    <property type="match status" value="1"/>
</dbReference>
<evidence type="ECO:0000313" key="9">
    <source>
        <dbReference type="Proteomes" id="UP000054937"/>
    </source>
</evidence>
<evidence type="ECO:0000256" key="5">
    <source>
        <dbReference type="PROSITE-ProRule" id="PRU00104"/>
    </source>
</evidence>
<feature type="region of interest" description="Disordered" evidence="6">
    <location>
        <begin position="830"/>
        <end position="860"/>
    </location>
</feature>
<dbReference type="SMART" id="SM00119">
    <property type="entry name" value="HECTc"/>
    <property type="match status" value="1"/>
</dbReference>
<evidence type="ECO:0000256" key="2">
    <source>
        <dbReference type="ARBA" id="ARBA00012485"/>
    </source>
</evidence>
<dbReference type="Gene3D" id="3.90.1750.10">
    <property type="entry name" value="Hect, E3 ligase catalytic domains"/>
    <property type="match status" value="2"/>
</dbReference>
<dbReference type="GO" id="GO:0061630">
    <property type="term" value="F:ubiquitin protein ligase activity"/>
    <property type="evidence" value="ECO:0007669"/>
    <property type="project" value="UniProtKB-EC"/>
</dbReference>
<keyword evidence="3" id="KW-0808">Transferase</keyword>
<dbReference type="SUPFAM" id="SSF56204">
    <property type="entry name" value="Hect, E3 ligase catalytic domain"/>
    <property type="match status" value="1"/>
</dbReference>
<sequence length="1559" mass="184617">MDSNKIIFRFRTKFAFQQEQFNPAKDTFLDIKKRLCKHFSNNGEDLEPKQFTLHLENIENPQIIASDNTIISDIKDIEQGDILVLKANQNLTLYEQLLQQQNDMDEEELMQQLQNNEDDEFLQQIEQNKKQSKMEVEEEQQQVQFQDFKNDPQAIKLNIRSKAKGQFYIYTNTEKESYKGFMQRLCKELEQNQENITLHSEEICNPEIVIQNQNILLKEIEELNEAGNIIYVREKNQLLLRVQIENQTIEKQYELKQNQDKLQDFIEKIRQDISVIKQVQPENLKFQLCYKNPEKEKNCDLNQQQFQIYIAQNLNKKLQQLSKIFYHGSLFQVTNIENKKENQFKVKVQIQDQMQSELSFDLSPKDEFQKLILNVNQINLYMNQVMQQYINKYNQIQILEQNEKYNLQDMVFYNQDYQIIQEENYSKKLDEIKELENDSTLIVKFNNVKLFEFELPNKSVKSFSLNPDETKLSELKQKLSHLIGANEDQIIISLQPSLAKNIADYNIEVNIGWIDWSRSILLLEDEGDREIQDSNNTLLQDIQDLENGSILKIKDKNISNLQLRYQGVIYNLKVDLKKLSYSELNREIENQLKLKGIFFLNDNPLPENNKLVNKELKIGNDTVFDLHVQDLQKIQSSSKMEEELDQKDQLEKISSNQKCQNGLVLRIKSQSQFTIELDPFVSTLSDVINEIVSKENCNGAEINLYLEDNQNPIDYDFNIPLATIPDLENGSNILVKSKSLINIYYGLEGQKKEQFKKLEINPNKKTYKGLKFQISNLVGIKPEFSSLYLDQIYNESLDKMVGKVYKELKKKKKQEENLLAEIQQQSEILQQQQQQQSQSNQMEEQKEEQKQDTNNNIQDNNLNIFNNNIINNNHFYQNEEIESDEQDLINQQNQNTNYQQNEHYGQDFLDQESYSDEEENGHQVSQMQQNFNYQQFSARNSGRNQRLDFGNDFYNPRSINPLQRYQMSRFMQQQEELDEFDLVKNYSFIKNGSYITVKDNGITLYLRSKDKKIVLNPLTTTFKKLKQIVAAWQALSDQDFDLYFEDSKNKENLIVQEGNKLLKDYDFLKKLKMTSKIIFVEKQNVQHKQKQQKYDEKSCRAIMKKQTNLINKYKQMFNHHRFNIAVNRENFIESIYFSFMDPNIQPVKQESFFNGTTNPQPYNLMYNNTQDLQVLGHTLNVKFNEEYGLDYGGLTDDFFSTFATNITDSKITQEMVLIESNNTIHPTSQINSQMLQYYRFLGRVLGSMFRHRRNLGVRLSPIFYKFLGLQNQQLNQVKVRIRSKQENQKLEEIKKQKILEKCEQLGISVQELDSDDDDIYELGDFFDITLNDLKDFDIKLYNSYNHYITEKDSINWEDQYLDFTYTDQFTQKQIKLVQNHNQEVNQDNIIEYTTLSLEQILKVKELKEIAMGFQDVVPAKVLTDIAQFKKWEHIADLLEGSNIEITVALLQNNVNYEGYSPNHPTIKMFWDVLEQDFTEKQRRQLLYYITGKKKLPLQGFKAFKNPRLQRINITYDNNKTRLPEGHTCFHQLILPAYDNRFEMIKKLKTAMKQEAMYMI</sequence>
<feature type="active site" description="Glycyl thioester intermediate" evidence="5">
    <location>
        <position position="1528"/>
    </location>
</feature>
<keyword evidence="4 5" id="KW-0833">Ubl conjugation pathway</keyword>
<dbReference type="PANTHER" id="PTHR45700:SF2">
    <property type="entry name" value="UBIQUITIN-PROTEIN LIGASE E3C"/>
    <property type="match status" value="1"/>
</dbReference>
<proteinExistence type="predicted"/>
<keyword evidence="9" id="KW-1185">Reference proteome</keyword>
<evidence type="ECO:0000256" key="1">
    <source>
        <dbReference type="ARBA" id="ARBA00000885"/>
    </source>
</evidence>
<dbReference type="OrthoDB" id="8068875at2759"/>
<dbReference type="Pfam" id="PF00632">
    <property type="entry name" value="HECT"/>
    <property type="match status" value="1"/>
</dbReference>
<evidence type="ECO:0000313" key="8">
    <source>
        <dbReference type="EMBL" id="KRX04590.1"/>
    </source>
</evidence>
<dbReference type="InterPro" id="IPR044611">
    <property type="entry name" value="E3A/B/C-like"/>
</dbReference>
<accession>A0A0V0QQK5</accession>
<dbReference type="GO" id="GO:0000209">
    <property type="term" value="P:protein polyubiquitination"/>
    <property type="evidence" value="ECO:0007669"/>
    <property type="project" value="InterPro"/>
</dbReference>
<dbReference type="Gene3D" id="3.30.2410.10">
    <property type="entry name" value="Hect, E3 ligase catalytic domain"/>
    <property type="match status" value="1"/>
</dbReference>
<protein>
    <recommendedName>
        <fullName evidence="2">HECT-type E3 ubiquitin transferase</fullName>
        <ecNumber evidence="2">2.3.2.26</ecNumber>
    </recommendedName>
</protein>
<gene>
    <name evidence="8" type="ORF">PPERSA_04405</name>
</gene>
<evidence type="ECO:0000256" key="6">
    <source>
        <dbReference type="SAM" id="MobiDB-lite"/>
    </source>
</evidence>
<comment type="catalytic activity">
    <reaction evidence="1">
        <text>S-ubiquitinyl-[E2 ubiquitin-conjugating enzyme]-L-cysteine + [acceptor protein]-L-lysine = [E2 ubiquitin-conjugating enzyme]-L-cysteine + N(6)-ubiquitinyl-[acceptor protein]-L-lysine.</text>
        <dbReference type="EC" id="2.3.2.26"/>
    </reaction>
</comment>
<dbReference type="GO" id="GO:0006511">
    <property type="term" value="P:ubiquitin-dependent protein catabolic process"/>
    <property type="evidence" value="ECO:0007669"/>
    <property type="project" value="TreeGrafter"/>
</dbReference>
<comment type="caution">
    <text evidence="8">The sequence shown here is derived from an EMBL/GenBank/DDBJ whole genome shotgun (WGS) entry which is preliminary data.</text>
</comment>
<dbReference type="InParanoid" id="A0A0V0QQK5"/>
<organism evidence="8 9">
    <name type="scientific">Pseudocohnilembus persalinus</name>
    <name type="common">Ciliate</name>
    <dbReference type="NCBI Taxonomy" id="266149"/>
    <lineage>
        <taxon>Eukaryota</taxon>
        <taxon>Sar</taxon>
        <taxon>Alveolata</taxon>
        <taxon>Ciliophora</taxon>
        <taxon>Intramacronucleata</taxon>
        <taxon>Oligohymenophorea</taxon>
        <taxon>Scuticociliatia</taxon>
        <taxon>Philasterida</taxon>
        <taxon>Pseudocohnilembidae</taxon>
        <taxon>Pseudocohnilembus</taxon>
    </lineage>
</organism>